<dbReference type="Proteomes" id="UP000246085">
    <property type="component" value="Chromosome BRAD3257"/>
</dbReference>
<dbReference type="KEGG" id="bvz:BRAD3257_4674"/>
<feature type="region of interest" description="Disordered" evidence="1">
    <location>
        <begin position="1"/>
        <end position="26"/>
    </location>
</feature>
<sequence length="73" mass="8231">MGNPLLVPKHGPGQPYPKTEPKLKPLLPKWRERENSPALPSRAVRLDCDGTKKICRSATHLRECLTSNMRASR</sequence>
<evidence type="ECO:0000256" key="1">
    <source>
        <dbReference type="SAM" id="MobiDB-lite"/>
    </source>
</evidence>
<evidence type="ECO:0000313" key="3">
    <source>
        <dbReference type="Proteomes" id="UP000246085"/>
    </source>
</evidence>
<accession>A0A2U3Q2L5</accession>
<gene>
    <name evidence="2" type="ORF">BRAD3257_4674</name>
</gene>
<dbReference type="EMBL" id="LS398110">
    <property type="protein sequence ID" value="SPP95655.1"/>
    <property type="molecule type" value="Genomic_DNA"/>
</dbReference>
<protein>
    <submittedName>
        <fullName evidence="2">Uncharacterized protein</fullName>
    </submittedName>
</protein>
<reference evidence="2 3" key="1">
    <citation type="submission" date="2018-03" db="EMBL/GenBank/DDBJ databases">
        <authorList>
            <person name="Gully D."/>
        </authorList>
    </citation>
    <scope>NUCLEOTIDE SEQUENCE [LARGE SCALE GENOMIC DNA]</scope>
    <source>
        <strain evidence="2">ORS3257</strain>
    </source>
</reference>
<evidence type="ECO:0000313" key="2">
    <source>
        <dbReference type="EMBL" id="SPP95655.1"/>
    </source>
</evidence>
<proteinExistence type="predicted"/>
<organism evidence="2 3">
    <name type="scientific">Bradyrhizobium vignae</name>
    <dbReference type="NCBI Taxonomy" id="1549949"/>
    <lineage>
        <taxon>Bacteria</taxon>
        <taxon>Pseudomonadati</taxon>
        <taxon>Pseudomonadota</taxon>
        <taxon>Alphaproteobacteria</taxon>
        <taxon>Hyphomicrobiales</taxon>
        <taxon>Nitrobacteraceae</taxon>
        <taxon>Bradyrhizobium</taxon>
    </lineage>
</organism>
<dbReference type="AlphaFoldDB" id="A0A2U3Q2L5"/>
<name>A0A2U3Q2L5_9BRAD</name>